<evidence type="ECO:0000313" key="3">
    <source>
        <dbReference type="Proteomes" id="UP000637628"/>
    </source>
</evidence>
<dbReference type="EMBL" id="BOML01000031">
    <property type="protein sequence ID" value="GIE02444.1"/>
    <property type="molecule type" value="Genomic_DNA"/>
</dbReference>
<sequence>MSPISGTLFSLSFRDIAAAAGVTSAIAILLSSWVMAFTTVLLPQAADELGALPSGEAVAVANVIKKLESVGIS</sequence>
<keyword evidence="1" id="KW-0812">Transmembrane</keyword>
<keyword evidence="1" id="KW-0472">Membrane</keyword>
<gene>
    <name evidence="2" type="ORF">Adu01nite_37940</name>
</gene>
<feature type="transmembrane region" description="Helical" evidence="1">
    <location>
        <begin position="16"/>
        <end position="42"/>
    </location>
</feature>
<organism evidence="2 3">
    <name type="scientific">Paractinoplanes durhamensis</name>
    <dbReference type="NCBI Taxonomy" id="113563"/>
    <lineage>
        <taxon>Bacteria</taxon>
        <taxon>Bacillati</taxon>
        <taxon>Actinomycetota</taxon>
        <taxon>Actinomycetes</taxon>
        <taxon>Micromonosporales</taxon>
        <taxon>Micromonosporaceae</taxon>
        <taxon>Paractinoplanes</taxon>
    </lineage>
</organism>
<evidence type="ECO:0000256" key="1">
    <source>
        <dbReference type="SAM" id="Phobius"/>
    </source>
</evidence>
<protein>
    <submittedName>
        <fullName evidence="2">Uncharacterized protein</fullName>
    </submittedName>
</protein>
<comment type="caution">
    <text evidence="2">The sequence shown here is derived from an EMBL/GenBank/DDBJ whole genome shotgun (WGS) entry which is preliminary data.</text>
</comment>
<dbReference type="Proteomes" id="UP000637628">
    <property type="component" value="Unassembled WGS sequence"/>
</dbReference>
<keyword evidence="1" id="KW-1133">Transmembrane helix</keyword>
<evidence type="ECO:0000313" key="2">
    <source>
        <dbReference type="EMBL" id="GIE02444.1"/>
    </source>
</evidence>
<name>A0ABQ3YYS0_9ACTN</name>
<proteinExistence type="predicted"/>
<reference evidence="2 3" key="1">
    <citation type="submission" date="2021-01" db="EMBL/GenBank/DDBJ databases">
        <title>Whole genome shotgun sequence of Actinoplanes durhamensis NBRC 14914.</title>
        <authorList>
            <person name="Komaki H."/>
            <person name="Tamura T."/>
        </authorList>
    </citation>
    <scope>NUCLEOTIDE SEQUENCE [LARGE SCALE GENOMIC DNA]</scope>
    <source>
        <strain evidence="2 3">NBRC 14914</strain>
    </source>
</reference>
<accession>A0ABQ3YYS0</accession>
<keyword evidence="3" id="KW-1185">Reference proteome</keyword>